<sequence>MYITEIHIYGYGKLENIKITALQDFQVFYGENEAGKSTIMSFIHSVLFGFPAKQQAEPRYEPKKHSKYGGLIKARHLEKGTVIIERVKGKAAGDVTVSLEDGTIGGEDLLHELMGGMDKGTFQSIFSFNLKGLQNIHQLKGEEIGRYLFSAGALGTDKLLKAETRIQKELDHRFKPGGKKPVLNDQLKELRMTYEALKKAEQESGAYESLTLQKEETEQKLKHLDQKKQESENSISRLNELLRVQPLMAEERQLTSQLDKDGEIIFPHDGINRLERIADQLKPIQARISWLEDRAAAIGTEARTNKPDEELLEQELTISAQLDKLPDYDQLRRERSSLELKLEEITEEIEKTNDRLHVDFNEDTISQVDTSVFIGERAEEVQLQQQRMEERRLALEETFQEETAAMEALENKAASLKDRLLDEQSRNRLAEQAKIVSQRESLKAEIDQVREQAAAIKAKQEKEKSKKTEEKKVQNLQTALLGTIFLIIALGGLWGGQLFLSVAGFIGFLLIVVMKLRLHGKAAEFNEDGGGLSELYKKEQALIERLKESEGNNGKAAEEALAKDEILQGQYRDLLSRLEQQNIRYERVIQLFEQWELEWSELNQRQSELAQSFLLNSSTRVKKIYDTFLVIDRQKQLFREKKRIQERLELISKEEKAISSKLEELAGTFLDNPNLPLHDSAVLLKKRLREEIEKEAKYRELQTKLLEIKEECSRLKKEVLQFQEDRNNLFRLARVQNEEEFRNQGIRHEQAEKWKERLADIALQLDVAGVILHDRRALNMPAELKEELERSKAEVQMVQKEQNNLRDRLAEIKHRIAVLEEGGSYAELLHRYKQMRYEFEEEAKEWAKYALAKEVLNRTVEDYRKERLPKMLAHAEKILQRLTNGEYIRMIPQLSGSGFIIERKDHTLFEANELSQATAEQVYVSVRLALTSTLISRYPFPIIIDDSFVNFDKKRTKRVIELLREYTGNQVLLFTCHDHLLKEFQSGEVFNLNRKTEFLAN</sequence>
<comment type="caution">
    <text evidence="4">The sequence shown here is derived from an EMBL/GenBank/DDBJ whole genome shotgun (WGS) entry which is preliminary data.</text>
</comment>
<dbReference type="Gene3D" id="3.40.50.300">
    <property type="entry name" value="P-loop containing nucleotide triphosphate hydrolases"/>
    <property type="match status" value="2"/>
</dbReference>
<evidence type="ECO:0000259" key="3">
    <source>
        <dbReference type="Pfam" id="PF13514"/>
    </source>
</evidence>
<keyword evidence="2" id="KW-1133">Transmembrane helix</keyword>
<dbReference type="SUPFAM" id="SSF52540">
    <property type="entry name" value="P-loop containing nucleoside triphosphate hydrolases"/>
    <property type="match status" value="1"/>
</dbReference>
<keyword evidence="2" id="KW-0812">Transmembrane</keyword>
<dbReference type="InterPro" id="IPR027417">
    <property type="entry name" value="P-loop_NTPase"/>
</dbReference>
<dbReference type="RefSeq" id="WP_241993782.1">
    <property type="nucleotide sequence ID" value="NZ_JABUHM010000006.1"/>
</dbReference>
<proteinExistence type="predicted"/>
<reference evidence="4 5" key="1">
    <citation type="journal article" date="2015" name="Stand. Genomic Sci.">
        <title>Genomic Encyclopedia of Bacterial and Archaeal Type Strains, Phase III: the genomes of soil and plant-associated and newly described type strains.</title>
        <authorList>
            <person name="Whitman W.B."/>
            <person name="Woyke T."/>
            <person name="Klenk H.P."/>
            <person name="Zhou Y."/>
            <person name="Lilburn T.G."/>
            <person name="Beck B.J."/>
            <person name="De Vos P."/>
            <person name="Vandamme P."/>
            <person name="Eisen J.A."/>
            <person name="Garrity G."/>
            <person name="Hugenholtz P."/>
            <person name="Kyrpides N.C."/>
        </authorList>
    </citation>
    <scope>NUCLEOTIDE SEQUENCE [LARGE SCALE GENOMIC DNA]</scope>
    <source>
        <strain evidence="4 5">CV53</strain>
    </source>
</reference>
<dbReference type="Pfam" id="PF13514">
    <property type="entry name" value="AAA_27"/>
    <property type="match status" value="1"/>
</dbReference>
<gene>
    <name evidence="4" type="ORF">EV146_101310</name>
</gene>
<evidence type="ECO:0000256" key="2">
    <source>
        <dbReference type="SAM" id="Phobius"/>
    </source>
</evidence>
<evidence type="ECO:0000313" key="4">
    <source>
        <dbReference type="EMBL" id="TCN27980.1"/>
    </source>
</evidence>
<keyword evidence="1" id="KW-0175">Coiled coil</keyword>
<dbReference type="InterPro" id="IPR038734">
    <property type="entry name" value="YhaN_AAA"/>
</dbReference>
<protein>
    <submittedName>
        <fullName evidence="4">Uncharacterized protein YhaN</fullName>
    </submittedName>
</protein>
<keyword evidence="5" id="KW-1185">Reference proteome</keyword>
<dbReference type="EMBL" id="SLVV01000001">
    <property type="protein sequence ID" value="TCN27980.1"/>
    <property type="molecule type" value="Genomic_DNA"/>
</dbReference>
<dbReference type="Proteomes" id="UP000295689">
    <property type="component" value="Unassembled WGS sequence"/>
</dbReference>
<feature type="coiled-coil region" evidence="1">
    <location>
        <begin position="788"/>
        <end position="822"/>
    </location>
</feature>
<evidence type="ECO:0000256" key="1">
    <source>
        <dbReference type="SAM" id="Coils"/>
    </source>
</evidence>
<dbReference type="PANTHER" id="PTHR41259:SF1">
    <property type="entry name" value="DOUBLE-STRAND BREAK REPAIR RAD50 ATPASE, PUTATIVE-RELATED"/>
    <property type="match status" value="1"/>
</dbReference>
<dbReference type="AlphaFoldDB" id="A0A4V2REA8"/>
<feature type="coiled-coil region" evidence="1">
    <location>
        <begin position="180"/>
        <end position="241"/>
    </location>
</feature>
<evidence type="ECO:0000313" key="5">
    <source>
        <dbReference type="Proteomes" id="UP000295689"/>
    </source>
</evidence>
<name>A0A4V2REA8_9BACI</name>
<feature type="domain" description="YhaN AAA" evidence="3">
    <location>
        <begin position="1"/>
        <end position="202"/>
    </location>
</feature>
<keyword evidence="2" id="KW-0472">Membrane</keyword>
<dbReference type="PANTHER" id="PTHR41259">
    <property type="entry name" value="DOUBLE-STRAND BREAK REPAIR RAD50 ATPASE, PUTATIVE-RELATED"/>
    <property type="match status" value="1"/>
</dbReference>
<feature type="coiled-coil region" evidence="1">
    <location>
        <begin position="691"/>
        <end position="725"/>
    </location>
</feature>
<organism evidence="4 5">
    <name type="scientific">Mesobacillus foraminis</name>
    <dbReference type="NCBI Taxonomy" id="279826"/>
    <lineage>
        <taxon>Bacteria</taxon>
        <taxon>Bacillati</taxon>
        <taxon>Bacillota</taxon>
        <taxon>Bacilli</taxon>
        <taxon>Bacillales</taxon>
        <taxon>Bacillaceae</taxon>
        <taxon>Mesobacillus</taxon>
    </lineage>
</organism>
<feature type="coiled-coil region" evidence="1">
    <location>
        <begin position="328"/>
        <end position="479"/>
    </location>
</feature>
<accession>A0A4V2REA8</accession>
<feature type="transmembrane region" description="Helical" evidence="2">
    <location>
        <begin position="480"/>
        <end position="513"/>
    </location>
</feature>